<keyword evidence="2" id="KW-0812">Transmembrane</keyword>
<organism evidence="2 3">
    <name type="scientific">Portunus trituberculatus</name>
    <name type="common">Swimming crab</name>
    <name type="synonym">Neptunus trituberculatus</name>
    <dbReference type="NCBI Taxonomy" id="210409"/>
    <lineage>
        <taxon>Eukaryota</taxon>
        <taxon>Metazoa</taxon>
        <taxon>Ecdysozoa</taxon>
        <taxon>Arthropoda</taxon>
        <taxon>Crustacea</taxon>
        <taxon>Multicrustacea</taxon>
        <taxon>Malacostraca</taxon>
        <taxon>Eumalacostraca</taxon>
        <taxon>Eucarida</taxon>
        <taxon>Decapoda</taxon>
        <taxon>Pleocyemata</taxon>
        <taxon>Brachyura</taxon>
        <taxon>Eubrachyura</taxon>
        <taxon>Portunoidea</taxon>
        <taxon>Portunidae</taxon>
        <taxon>Portuninae</taxon>
        <taxon>Portunus</taxon>
    </lineage>
</organism>
<reference evidence="2 3" key="1">
    <citation type="submission" date="2019-05" db="EMBL/GenBank/DDBJ databases">
        <title>Another draft genome of Portunus trituberculatus and its Hox gene families provides insights of decapod evolution.</title>
        <authorList>
            <person name="Jeong J.-H."/>
            <person name="Song I."/>
            <person name="Kim S."/>
            <person name="Choi T."/>
            <person name="Kim D."/>
            <person name="Ryu S."/>
            <person name="Kim W."/>
        </authorList>
    </citation>
    <scope>NUCLEOTIDE SEQUENCE [LARGE SCALE GENOMIC DNA]</scope>
    <source>
        <tissue evidence="2">Muscle</tissue>
    </source>
</reference>
<dbReference type="InterPro" id="IPR056311">
    <property type="entry name" value="TMEM131_Ig_2"/>
</dbReference>
<keyword evidence="3" id="KW-1185">Reference proteome</keyword>
<dbReference type="GO" id="GO:0016020">
    <property type="term" value="C:membrane"/>
    <property type="evidence" value="ECO:0007669"/>
    <property type="project" value="TreeGrafter"/>
</dbReference>
<name>A0A5B7J8S7_PORTR</name>
<evidence type="ECO:0000313" key="3">
    <source>
        <dbReference type="Proteomes" id="UP000324222"/>
    </source>
</evidence>
<evidence type="ECO:0000313" key="2">
    <source>
        <dbReference type="EMBL" id="MPC91229.1"/>
    </source>
</evidence>
<comment type="caution">
    <text evidence="2">The sequence shown here is derived from an EMBL/GenBank/DDBJ whole genome shotgun (WGS) entry which is preliminary data.</text>
</comment>
<dbReference type="Proteomes" id="UP000324222">
    <property type="component" value="Unassembled WGS sequence"/>
</dbReference>
<dbReference type="PANTHER" id="PTHR22050">
    <property type="entry name" value="RW1 PROTEIN HOMOLOG"/>
    <property type="match status" value="1"/>
</dbReference>
<dbReference type="Pfam" id="PF24495">
    <property type="entry name" value="Ig_TMEM131_2"/>
    <property type="match status" value="1"/>
</dbReference>
<dbReference type="AlphaFoldDB" id="A0A5B7J8S7"/>
<sequence>MYSTGGDLHLELLSGLQEGQKAMWNIPPYHTQPLMRANFVARRENNHTAYVR</sequence>
<dbReference type="EMBL" id="VSRR010087038">
    <property type="protein sequence ID" value="MPC91229.1"/>
    <property type="molecule type" value="Genomic_DNA"/>
</dbReference>
<dbReference type="OrthoDB" id="168404at2759"/>
<evidence type="ECO:0000259" key="1">
    <source>
        <dbReference type="Pfam" id="PF24495"/>
    </source>
</evidence>
<proteinExistence type="predicted"/>
<dbReference type="PANTHER" id="PTHR22050:SF0">
    <property type="entry name" value="TRANSMEMBRANE PROTEIN 131 HOMOLOG"/>
    <property type="match status" value="1"/>
</dbReference>
<protein>
    <submittedName>
        <fullName evidence="2">Transmembrane protein 131</fullName>
    </submittedName>
</protein>
<accession>A0A5B7J8S7</accession>
<dbReference type="InterPro" id="IPR039877">
    <property type="entry name" value="TMEM131-like"/>
</dbReference>
<feature type="domain" description="TMEM131 second Ig-like" evidence="1">
    <location>
        <begin position="1"/>
        <end position="52"/>
    </location>
</feature>
<keyword evidence="2" id="KW-0472">Membrane</keyword>
<gene>
    <name evidence="2" type="primary">TMEM131_2</name>
    <name evidence="2" type="ORF">E2C01_086253</name>
</gene>